<dbReference type="SMART" id="SM01057">
    <property type="entry name" value="Carb_anhydrase"/>
    <property type="match status" value="1"/>
</dbReference>
<evidence type="ECO:0000256" key="4">
    <source>
        <dbReference type="RuleBase" id="RU367011"/>
    </source>
</evidence>
<dbReference type="GO" id="GO:0008270">
    <property type="term" value="F:zinc ion binding"/>
    <property type="evidence" value="ECO:0007669"/>
    <property type="project" value="UniProtKB-UniRule"/>
</dbReference>
<dbReference type="SUPFAM" id="SSF51069">
    <property type="entry name" value="Carbonic anhydrase"/>
    <property type="match status" value="1"/>
</dbReference>
<comment type="function">
    <text evidence="4">Reversible hydration of carbon dioxide.</text>
</comment>
<dbReference type="Pfam" id="PF00194">
    <property type="entry name" value="Carb_anhydrase"/>
    <property type="match status" value="1"/>
</dbReference>
<dbReference type="InterPro" id="IPR023561">
    <property type="entry name" value="Carbonic_anhydrase_a-class"/>
</dbReference>
<dbReference type="PROSITE" id="PS00162">
    <property type="entry name" value="ALPHA_CA_1"/>
    <property type="match status" value="1"/>
</dbReference>
<dbReference type="EMBL" id="JABFDY010000007">
    <property type="protein sequence ID" value="KAF7705026.1"/>
    <property type="molecule type" value="Genomic_DNA"/>
</dbReference>
<dbReference type="PROSITE" id="PS51144">
    <property type="entry name" value="ALPHA_CA_2"/>
    <property type="match status" value="1"/>
</dbReference>
<dbReference type="PANTHER" id="PTHR18952">
    <property type="entry name" value="CARBONIC ANHYDRASE"/>
    <property type="match status" value="1"/>
</dbReference>
<dbReference type="InterPro" id="IPR036398">
    <property type="entry name" value="CA_dom_sf"/>
</dbReference>
<gene>
    <name evidence="6" type="ORF">HF521_020312</name>
</gene>
<keyword evidence="3 4" id="KW-0862">Zinc</keyword>
<dbReference type="Gene3D" id="3.10.200.10">
    <property type="entry name" value="Alpha carbonic anhydrase"/>
    <property type="match status" value="1"/>
</dbReference>
<dbReference type="Proteomes" id="UP000606274">
    <property type="component" value="Unassembled WGS sequence"/>
</dbReference>
<evidence type="ECO:0000256" key="2">
    <source>
        <dbReference type="ARBA" id="ARBA00022723"/>
    </source>
</evidence>
<evidence type="ECO:0000313" key="6">
    <source>
        <dbReference type="EMBL" id="KAF7705026.1"/>
    </source>
</evidence>
<comment type="cofactor">
    <cofactor evidence="4">
        <name>Zn(2+)</name>
        <dbReference type="ChEBI" id="CHEBI:29105"/>
    </cofactor>
</comment>
<comment type="catalytic activity">
    <reaction evidence="4">
        <text>hydrogencarbonate + H(+) = CO2 + H2O</text>
        <dbReference type="Rhea" id="RHEA:10748"/>
        <dbReference type="ChEBI" id="CHEBI:15377"/>
        <dbReference type="ChEBI" id="CHEBI:15378"/>
        <dbReference type="ChEBI" id="CHEBI:16526"/>
        <dbReference type="ChEBI" id="CHEBI:17544"/>
        <dbReference type="EC" id="4.2.1.1"/>
    </reaction>
</comment>
<evidence type="ECO:0000256" key="3">
    <source>
        <dbReference type="ARBA" id="ARBA00022833"/>
    </source>
</evidence>
<evidence type="ECO:0000256" key="1">
    <source>
        <dbReference type="ARBA" id="ARBA00010718"/>
    </source>
</evidence>
<dbReference type="AlphaFoldDB" id="A0A8T0BHQ2"/>
<reference evidence="6" key="1">
    <citation type="submission" date="2020-08" db="EMBL/GenBank/DDBJ databases">
        <title>Chromosome-level assembly of Southern catfish (Silurus meridionalis) provides insights into visual adaptation to the nocturnal and benthic lifestyles.</title>
        <authorList>
            <person name="Zhang Y."/>
            <person name="Wang D."/>
            <person name="Peng Z."/>
        </authorList>
    </citation>
    <scope>NUCLEOTIDE SEQUENCE</scope>
    <source>
        <strain evidence="6">SWU-2019-XX</strain>
        <tissue evidence="6">Muscle</tissue>
    </source>
</reference>
<dbReference type="InterPro" id="IPR001148">
    <property type="entry name" value="CA_dom"/>
</dbReference>
<evidence type="ECO:0000313" key="7">
    <source>
        <dbReference type="Proteomes" id="UP000606274"/>
    </source>
</evidence>
<keyword evidence="2 4" id="KW-0479">Metal-binding</keyword>
<keyword evidence="4" id="KW-0456">Lyase</keyword>
<comment type="similarity">
    <text evidence="1 4">Belongs to the alpha-carbonic anhydrase family.</text>
</comment>
<dbReference type="InterPro" id="IPR018338">
    <property type="entry name" value="Carbonic_anhydrase_a-class_CS"/>
</dbReference>
<comment type="caution">
    <text evidence="6">The sequence shown here is derived from an EMBL/GenBank/DDBJ whole genome shotgun (WGS) entry which is preliminary data.</text>
</comment>
<dbReference type="EC" id="4.2.1.1" evidence="4"/>
<organism evidence="6 7">
    <name type="scientific">Silurus meridionalis</name>
    <name type="common">Southern catfish</name>
    <name type="synonym">Silurus soldatovi meridionalis</name>
    <dbReference type="NCBI Taxonomy" id="175797"/>
    <lineage>
        <taxon>Eukaryota</taxon>
        <taxon>Metazoa</taxon>
        <taxon>Chordata</taxon>
        <taxon>Craniata</taxon>
        <taxon>Vertebrata</taxon>
        <taxon>Euteleostomi</taxon>
        <taxon>Actinopterygii</taxon>
        <taxon>Neopterygii</taxon>
        <taxon>Teleostei</taxon>
        <taxon>Ostariophysi</taxon>
        <taxon>Siluriformes</taxon>
        <taxon>Siluridae</taxon>
        <taxon>Silurus</taxon>
    </lineage>
</organism>
<dbReference type="GO" id="GO:0004089">
    <property type="term" value="F:carbonate dehydratase activity"/>
    <property type="evidence" value="ECO:0007669"/>
    <property type="project" value="UniProtKB-UniRule"/>
</dbReference>
<sequence length="242" mass="26991">MSEMANTGRDVKVTLNQDQMVVQGGALPGIYHSQHFHFHWGNGSSTPGSEHTINSRRFSMELHIVNIKAGYSSTVSVLKDPKGVAVLGFFVEATRDTGKPNSWKTLTSYLANISKAGDSVTITENLTMDSLLEGVDRTKYYRYLGSLTTPPCNEAVVWTVFKDPIKVSHDLVNLFSASVYFNKTRTPHLMTNNFRHTRPINDRVVTSQDRRTKASGQSNSADINVYSICVCTAMLLCVIFWF</sequence>
<accession>A0A8T0BHQ2</accession>
<dbReference type="PANTHER" id="PTHR18952:SF200">
    <property type="entry name" value="CARBONIC ANHYDRASE"/>
    <property type="match status" value="1"/>
</dbReference>
<proteinExistence type="inferred from homology"/>
<dbReference type="GO" id="GO:0005886">
    <property type="term" value="C:plasma membrane"/>
    <property type="evidence" value="ECO:0007669"/>
    <property type="project" value="TreeGrafter"/>
</dbReference>
<feature type="domain" description="Alpha-carbonic anhydrase" evidence="5">
    <location>
        <begin position="1"/>
        <end position="209"/>
    </location>
</feature>
<evidence type="ECO:0000259" key="5">
    <source>
        <dbReference type="PROSITE" id="PS51144"/>
    </source>
</evidence>
<protein>
    <recommendedName>
        <fullName evidence="4">Carbonic anhydrase</fullName>
        <ecNumber evidence="4">4.2.1.1</ecNumber>
    </recommendedName>
</protein>
<keyword evidence="7" id="KW-1185">Reference proteome</keyword>
<name>A0A8T0BHQ2_SILME</name>